<dbReference type="RefSeq" id="WP_139002699.1">
    <property type="nucleotide sequence ID" value="NZ_BAABAV010000003.1"/>
</dbReference>
<dbReference type="InterPro" id="IPR029033">
    <property type="entry name" value="His_PPase_superfam"/>
</dbReference>
<dbReference type="SMART" id="SM00855">
    <property type="entry name" value="PGAM"/>
    <property type="match status" value="1"/>
</dbReference>
<dbReference type="PANTHER" id="PTHR47623:SF1">
    <property type="entry name" value="OS09G0287300 PROTEIN"/>
    <property type="match status" value="1"/>
</dbReference>
<evidence type="ECO:0000313" key="2">
    <source>
        <dbReference type="Proteomes" id="UP001500027"/>
    </source>
</evidence>
<reference evidence="2" key="1">
    <citation type="journal article" date="2019" name="Int. J. Syst. Evol. Microbiol.">
        <title>The Global Catalogue of Microorganisms (GCM) 10K type strain sequencing project: providing services to taxonomists for standard genome sequencing and annotation.</title>
        <authorList>
            <consortium name="The Broad Institute Genomics Platform"/>
            <consortium name="The Broad Institute Genome Sequencing Center for Infectious Disease"/>
            <person name="Wu L."/>
            <person name="Ma J."/>
        </authorList>
    </citation>
    <scope>NUCLEOTIDE SEQUENCE [LARGE SCALE GENOMIC DNA]</scope>
    <source>
        <strain evidence="2">JCM 17452</strain>
    </source>
</reference>
<dbReference type="SUPFAM" id="SSF53254">
    <property type="entry name" value="Phosphoglycerate mutase-like"/>
    <property type="match status" value="1"/>
</dbReference>
<dbReference type="EMBL" id="BAABAV010000003">
    <property type="protein sequence ID" value="GAA4270335.1"/>
    <property type="molecule type" value="Genomic_DNA"/>
</dbReference>
<dbReference type="Gene3D" id="3.40.50.1240">
    <property type="entry name" value="Phosphoglycerate mutase-like"/>
    <property type="match status" value="1"/>
</dbReference>
<organism evidence="1 2">
    <name type="scientific">Hyunsoonleella aestuarii</name>
    <dbReference type="NCBI Taxonomy" id="912802"/>
    <lineage>
        <taxon>Bacteria</taxon>
        <taxon>Pseudomonadati</taxon>
        <taxon>Bacteroidota</taxon>
        <taxon>Flavobacteriia</taxon>
        <taxon>Flavobacteriales</taxon>
        <taxon>Flavobacteriaceae</taxon>
    </lineage>
</organism>
<gene>
    <name evidence="1" type="primary">sixA</name>
    <name evidence="1" type="ORF">GCM10022257_24360</name>
</gene>
<sequence>MKTLILIRHAKSSWKHNVIDHERPLNNRGESDSMLVSNYLADKALNPDSVLISDANRTKLTADQFIKTLQLKPEIIQYKHELYDFSGYDLINVIKSCDANISRLMIFGHNHAITAFVNTYGDKYVENVPTCGVVIIEFDINDWSDLKPGKTLTTLFPKDLKV</sequence>
<dbReference type="Proteomes" id="UP001500027">
    <property type="component" value="Unassembled WGS sequence"/>
</dbReference>
<keyword evidence="2" id="KW-1185">Reference proteome</keyword>
<accession>A0ABP8EDP2</accession>
<evidence type="ECO:0000313" key="1">
    <source>
        <dbReference type="EMBL" id="GAA4270335.1"/>
    </source>
</evidence>
<dbReference type="CDD" id="cd07067">
    <property type="entry name" value="HP_PGM_like"/>
    <property type="match status" value="1"/>
</dbReference>
<name>A0ABP8EDP2_9FLAO</name>
<comment type="caution">
    <text evidence="1">The sequence shown here is derived from an EMBL/GenBank/DDBJ whole genome shotgun (WGS) entry which is preliminary data.</text>
</comment>
<protein>
    <submittedName>
        <fullName evidence="1">Phosphohistidine phosphatase SixA</fullName>
    </submittedName>
</protein>
<proteinExistence type="predicted"/>
<dbReference type="Pfam" id="PF00300">
    <property type="entry name" value="His_Phos_1"/>
    <property type="match status" value="1"/>
</dbReference>
<dbReference type="PANTHER" id="PTHR47623">
    <property type="entry name" value="OS09G0287300 PROTEIN"/>
    <property type="match status" value="1"/>
</dbReference>
<dbReference type="InterPro" id="IPR013078">
    <property type="entry name" value="His_Pase_superF_clade-1"/>
</dbReference>